<sequence length="244" mass="27412">MGASSSADVNRHLTLLTPATAPNRLHQPIGERSRRRNSLLHAAAAVSPFAFSSETAISNRPPPPINSRRDRPPLLTLSELEALPLSLLSSPADPNPCTTDFPSLRRTHFSRFPLLPHPIATTSFAAEEKLFYLPFRPTSPLSRPATDFPGCASLGNTLGRRHRSRSTIGAPAPLLSLSLLLHEKEKRRKMTGGRRRRKRKRKRKTDSRVYFILDGNLWYFKDRIIKLPTLDLFALEQGKKLNKN</sequence>
<keyword evidence="3" id="KW-1185">Reference proteome</keyword>
<dbReference type="Proteomes" id="UP000026961">
    <property type="component" value="Chromosome 9"/>
</dbReference>
<evidence type="ECO:0000313" key="2">
    <source>
        <dbReference type="EnsemblPlants" id="OGLUM09G08970.1"/>
    </source>
</evidence>
<protein>
    <submittedName>
        <fullName evidence="2">Uncharacterized protein</fullName>
    </submittedName>
</protein>
<accession>A0A0E0B2D7</accession>
<evidence type="ECO:0000256" key="1">
    <source>
        <dbReference type="SAM" id="MobiDB-lite"/>
    </source>
</evidence>
<reference evidence="2" key="1">
    <citation type="submission" date="2015-04" db="UniProtKB">
        <authorList>
            <consortium name="EnsemblPlants"/>
        </authorList>
    </citation>
    <scope>IDENTIFICATION</scope>
</reference>
<evidence type="ECO:0000313" key="3">
    <source>
        <dbReference type="Proteomes" id="UP000026961"/>
    </source>
</evidence>
<reference evidence="2" key="2">
    <citation type="submission" date="2018-05" db="EMBL/GenBank/DDBJ databases">
        <title>OgluRS3 (Oryza glumaepatula Reference Sequence Version 3).</title>
        <authorList>
            <person name="Zhang J."/>
            <person name="Kudrna D."/>
            <person name="Lee S."/>
            <person name="Talag J."/>
            <person name="Welchert J."/>
            <person name="Wing R.A."/>
        </authorList>
    </citation>
    <scope>NUCLEOTIDE SEQUENCE [LARGE SCALE GENOMIC DNA]</scope>
</reference>
<dbReference type="Gramene" id="OGLUM09G08970.1">
    <property type="protein sequence ID" value="OGLUM09G08970.1"/>
    <property type="gene ID" value="OGLUM09G08970"/>
</dbReference>
<proteinExistence type="predicted"/>
<dbReference type="EnsemblPlants" id="OGLUM09G08970.1">
    <property type="protein sequence ID" value="OGLUM09G08970.1"/>
    <property type="gene ID" value="OGLUM09G08970"/>
</dbReference>
<feature type="region of interest" description="Disordered" evidence="1">
    <location>
        <begin position="1"/>
        <end position="34"/>
    </location>
</feature>
<name>A0A0E0B2D7_9ORYZ</name>
<organism evidence="2">
    <name type="scientific">Oryza glumipatula</name>
    <dbReference type="NCBI Taxonomy" id="40148"/>
    <lineage>
        <taxon>Eukaryota</taxon>
        <taxon>Viridiplantae</taxon>
        <taxon>Streptophyta</taxon>
        <taxon>Embryophyta</taxon>
        <taxon>Tracheophyta</taxon>
        <taxon>Spermatophyta</taxon>
        <taxon>Magnoliopsida</taxon>
        <taxon>Liliopsida</taxon>
        <taxon>Poales</taxon>
        <taxon>Poaceae</taxon>
        <taxon>BOP clade</taxon>
        <taxon>Oryzoideae</taxon>
        <taxon>Oryzeae</taxon>
        <taxon>Oryzinae</taxon>
        <taxon>Oryza</taxon>
    </lineage>
</organism>
<dbReference type="AlphaFoldDB" id="A0A0E0B2D7"/>